<keyword evidence="2 8" id="KW-0732">Signal</keyword>
<proteinExistence type="predicted"/>
<dbReference type="PROSITE" id="PS50076">
    <property type="entry name" value="DNAJ_2"/>
    <property type="match status" value="1"/>
</dbReference>
<evidence type="ECO:0000256" key="4">
    <source>
        <dbReference type="ARBA" id="ARBA00023136"/>
    </source>
</evidence>
<evidence type="ECO:0000259" key="9">
    <source>
        <dbReference type="PROSITE" id="PS50076"/>
    </source>
</evidence>
<evidence type="ECO:0000256" key="7">
    <source>
        <dbReference type="SAM" id="Phobius"/>
    </source>
</evidence>
<dbReference type="SMART" id="SM00271">
    <property type="entry name" value="DnaJ"/>
    <property type="match status" value="1"/>
</dbReference>
<comment type="subcellular location">
    <subcellularLocation>
        <location evidence="5">Endomembrane system</location>
        <topology evidence="5">Single-pass membrane protein</topology>
    </subcellularLocation>
</comment>
<feature type="signal peptide" evidence="8">
    <location>
        <begin position="1"/>
        <end position="19"/>
    </location>
</feature>
<dbReference type="InterPro" id="IPR052606">
    <property type="entry name" value="DnaJ_domain_protein"/>
</dbReference>
<dbReference type="AlphaFoldDB" id="A0A0F8BS06"/>
<organism evidence="10 11">
    <name type="scientific">Ceratocystis fimbriata f. sp. platani</name>
    <dbReference type="NCBI Taxonomy" id="88771"/>
    <lineage>
        <taxon>Eukaryota</taxon>
        <taxon>Fungi</taxon>
        <taxon>Dikarya</taxon>
        <taxon>Ascomycota</taxon>
        <taxon>Pezizomycotina</taxon>
        <taxon>Sordariomycetes</taxon>
        <taxon>Hypocreomycetidae</taxon>
        <taxon>Microascales</taxon>
        <taxon>Ceratocystidaceae</taxon>
        <taxon>Ceratocystis</taxon>
    </lineage>
</organism>
<dbReference type="Gene3D" id="1.10.287.110">
    <property type="entry name" value="DnaJ domain"/>
    <property type="match status" value="1"/>
</dbReference>
<keyword evidence="3 7" id="KW-1133">Transmembrane helix</keyword>
<dbReference type="Pfam" id="PF00226">
    <property type="entry name" value="DnaJ"/>
    <property type="match status" value="1"/>
</dbReference>
<feature type="compositionally biased region" description="Basic and acidic residues" evidence="6">
    <location>
        <begin position="239"/>
        <end position="251"/>
    </location>
</feature>
<dbReference type="InterPro" id="IPR036869">
    <property type="entry name" value="J_dom_sf"/>
</dbReference>
<dbReference type="Proteomes" id="UP000034841">
    <property type="component" value="Unassembled WGS sequence"/>
</dbReference>
<dbReference type="GO" id="GO:0012505">
    <property type="term" value="C:endomembrane system"/>
    <property type="evidence" value="ECO:0007669"/>
    <property type="project" value="UniProtKB-SubCell"/>
</dbReference>
<keyword evidence="4 7" id="KW-0472">Membrane</keyword>
<feature type="domain" description="J" evidence="9">
    <location>
        <begin position="44"/>
        <end position="141"/>
    </location>
</feature>
<keyword evidence="1 7" id="KW-0812">Transmembrane</keyword>
<evidence type="ECO:0000313" key="11">
    <source>
        <dbReference type="Proteomes" id="UP000034841"/>
    </source>
</evidence>
<dbReference type="PRINTS" id="PR00625">
    <property type="entry name" value="JDOMAIN"/>
</dbReference>
<dbReference type="EMBL" id="LBBL01000100">
    <property type="protein sequence ID" value="KKF95353.1"/>
    <property type="molecule type" value="Genomic_DNA"/>
</dbReference>
<feature type="chain" id="PRO_5002527760" evidence="8">
    <location>
        <begin position="20"/>
        <end position="419"/>
    </location>
</feature>
<evidence type="ECO:0000256" key="6">
    <source>
        <dbReference type="SAM" id="MobiDB-lite"/>
    </source>
</evidence>
<evidence type="ECO:0000256" key="1">
    <source>
        <dbReference type="ARBA" id="ARBA00022692"/>
    </source>
</evidence>
<comment type="caution">
    <text evidence="10">The sequence shown here is derived from an EMBL/GenBank/DDBJ whole genome shotgun (WGS) entry which is preliminary data.</text>
</comment>
<feature type="compositionally biased region" description="Polar residues" evidence="6">
    <location>
        <begin position="365"/>
        <end position="382"/>
    </location>
</feature>
<sequence>MKFSSVCVGLLALLSPVTAMWSKEDREIFRVRAEIQSAEGADVTFYSYMGIEPNATPDEIKKGYRKMTRMLHPDKVRQRLFAEKKAAAAQNKKDGKSAKPEQPTRNEINKAVKIASQKQGRLTVVNDILRGPGRDRYDHYLANGFPLWKGTDYYYTRYRPGLGTVLTGFFIVVGGGFHYLALYMSWKRQREFVERYVKFARDTAWGDVAARPIEPVAPAQPEESEADTAPIPRNRRERRFMEKQEKNEGKKPAPKRRSAKPAAVTVEGDEDEEVEAGPVGARRRVVAENGRILVVDSLGDVYLEEQDEEGNVNMFLLDPEELLPPTWKSTAVVRVPAWFLSIITSRIGLGGSKSTASASSKASSENADNGLSSDEPQNTPDSGSDFEMVSKSVDDLGNTKSSGVQSEGGAKKRKAHKKR</sequence>
<dbReference type="CDD" id="cd06257">
    <property type="entry name" value="DnaJ"/>
    <property type="match status" value="1"/>
</dbReference>
<evidence type="ECO:0000256" key="3">
    <source>
        <dbReference type="ARBA" id="ARBA00022989"/>
    </source>
</evidence>
<evidence type="ECO:0000256" key="8">
    <source>
        <dbReference type="SAM" id="SignalP"/>
    </source>
</evidence>
<evidence type="ECO:0000256" key="5">
    <source>
        <dbReference type="ARBA" id="ARBA00037847"/>
    </source>
</evidence>
<gene>
    <name evidence="10" type="ORF">CFO_g2294</name>
</gene>
<accession>A0A0F8BS06</accession>
<dbReference type="InterPro" id="IPR001623">
    <property type="entry name" value="DnaJ_domain"/>
</dbReference>
<feature type="compositionally biased region" description="Low complexity" evidence="6">
    <location>
        <begin position="352"/>
        <end position="364"/>
    </location>
</feature>
<feature type="transmembrane region" description="Helical" evidence="7">
    <location>
        <begin position="161"/>
        <end position="182"/>
    </location>
</feature>
<feature type="region of interest" description="Disordered" evidence="6">
    <location>
        <begin position="350"/>
        <end position="419"/>
    </location>
</feature>
<protein>
    <submittedName>
        <fullName evidence="10">Putative J domain-containing protein C2E1P5.03</fullName>
    </submittedName>
</protein>
<dbReference type="OrthoDB" id="413400at2759"/>
<dbReference type="PANTHER" id="PTHR44653">
    <property type="entry name" value="DNAJ HOMOLOG SUBFAMILY C MEMBER 1"/>
    <property type="match status" value="1"/>
</dbReference>
<feature type="region of interest" description="Disordered" evidence="6">
    <location>
        <begin position="215"/>
        <end position="277"/>
    </location>
</feature>
<reference evidence="10 11" key="1">
    <citation type="submission" date="2015-04" db="EMBL/GenBank/DDBJ databases">
        <title>Genome sequence of Ceratocystis platani, a major pathogen of plane trees.</title>
        <authorList>
            <person name="Belbahri L."/>
        </authorList>
    </citation>
    <scope>NUCLEOTIDE SEQUENCE [LARGE SCALE GENOMIC DNA]</scope>
    <source>
        <strain evidence="10 11">CFO</strain>
    </source>
</reference>
<name>A0A0F8BS06_CERFI</name>
<dbReference type="SUPFAM" id="SSF46565">
    <property type="entry name" value="Chaperone J-domain"/>
    <property type="match status" value="2"/>
</dbReference>
<keyword evidence="11" id="KW-1185">Reference proteome</keyword>
<dbReference type="PANTHER" id="PTHR44653:SF2">
    <property type="entry name" value="DNAJ HOMOLOG SUBFAMILY C MEMBER 1"/>
    <property type="match status" value="1"/>
</dbReference>
<evidence type="ECO:0000313" key="10">
    <source>
        <dbReference type="EMBL" id="KKF95353.1"/>
    </source>
</evidence>
<evidence type="ECO:0000256" key="2">
    <source>
        <dbReference type="ARBA" id="ARBA00022729"/>
    </source>
</evidence>